<feature type="compositionally biased region" description="Basic and acidic residues" evidence="1">
    <location>
        <begin position="300"/>
        <end position="338"/>
    </location>
</feature>
<accession>A0ABZ1LAH8</accession>
<proteinExistence type="predicted"/>
<keyword evidence="2" id="KW-0472">Membrane</keyword>
<feature type="compositionally biased region" description="Low complexity" evidence="1">
    <location>
        <begin position="212"/>
        <end position="223"/>
    </location>
</feature>
<evidence type="ECO:0000256" key="2">
    <source>
        <dbReference type="SAM" id="Phobius"/>
    </source>
</evidence>
<protein>
    <recommendedName>
        <fullName evidence="5">Extensin</fullName>
    </recommendedName>
</protein>
<gene>
    <name evidence="3" type="ORF">OG814_15600</name>
</gene>
<dbReference type="EMBL" id="CP108188">
    <property type="protein sequence ID" value="WTR70601.1"/>
    <property type="molecule type" value="Genomic_DNA"/>
</dbReference>
<feature type="region of interest" description="Disordered" evidence="1">
    <location>
        <begin position="144"/>
        <end position="246"/>
    </location>
</feature>
<keyword evidence="4" id="KW-1185">Reference proteome</keyword>
<reference evidence="3 4" key="1">
    <citation type="submission" date="2022-10" db="EMBL/GenBank/DDBJ databases">
        <title>The complete genomes of actinobacterial strains from the NBC collection.</title>
        <authorList>
            <person name="Joergensen T.S."/>
            <person name="Alvarez Arevalo M."/>
            <person name="Sterndorff E.B."/>
            <person name="Faurdal D."/>
            <person name="Vuksanovic O."/>
            <person name="Mourched A.-S."/>
            <person name="Charusanti P."/>
            <person name="Shaw S."/>
            <person name="Blin K."/>
            <person name="Weber T."/>
        </authorList>
    </citation>
    <scope>NUCLEOTIDE SEQUENCE [LARGE SCALE GENOMIC DNA]</scope>
    <source>
        <strain evidence="3 4">NBC_00123</strain>
    </source>
</reference>
<evidence type="ECO:0000256" key="1">
    <source>
        <dbReference type="SAM" id="MobiDB-lite"/>
    </source>
</evidence>
<sequence>MADERYQWLDQEAAERLLRGEPVDAVDDRARSQAERLAGALDAARTAAAVPAVPTELPGEAAAIAAFRRATAERAGAAAVTAAASGRTEHADLGRVRLAPTAVSRRRWGRSVRYGLAAAVAAVTVGGVAVAAGTGVLPMVGPAPASSVTAGETVEPLVSEEPGIRKDPEAPPTTEPGDDAGATPGVSPSAGGGTTAPPTGGPDGQGKGTSEPGTPTPGRSTAGTGTGGTGKDPGGTGWDPQDGTTFMEKAVKACQAYRTGKLDATARKGLTRTLRDGETLRRYCDRILGGATGSPEGGADDGKGESDGDGKREDGRDGDREDPRGDTGDSGGDLRDVTRSSAVDSARSVPRLFAELPLGIAVTARVPLPV</sequence>
<dbReference type="Proteomes" id="UP001622594">
    <property type="component" value="Chromosome"/>
</dbReference>
<feature type="transmembrane region" description="Helical" evidence="2">
    <location>
        <begin position="114"/>
        <end position="137"/>
    </location>
</feature>
<evidence type="ECO:0008006" key="5">
    <source>
        <dbReference type="Google" id="ProtNLM"/>
    </source>
</evidence>
<feature type="region of interest" description="Disordered" evidence="1">
    <location>
        <begin position="262"/>
        <end position="349"/>
    </location>
</feature>
<evidence type="ECO:0000313" key="4">
    <source>
        <dbReference type="Proteomes" id="UP001622594"/>
    </source>
</evidence>
<keyword evidence="2" id="KW-1133">Transmembrane helix</keyword>
<organism evidence="3 4">
    <name type="scientific">Streptomyces zaomyceticus</name>
    <dbReference type="NCBI Taxonomy" id="68286"/>
    <lineage>
        <taxon>Bacteria</taxon>
        <taxon>Bacillati</taxon>
        <taxon>Actinomycetota</taxon>
        <taxon>Actinomycetes</taxon>
        <taxon>Kitasatosporales</taxon>
        <taxon>Streptomycetaceae</taxon>
        <taxon>Streptomyces</taxon>
    </lineage>
</organism>
<feature type="compositionally biased region" description="Gly residues" evidence="1">
    <location>
        <begin position="224"/>
        <end position="237"/>
    </location>
</feature>
<dbReference type="RefSeq" id="WP_327163836.1">
    <property type="nucleotide sequence ID" value="NZ_CP108188.1"/>
</dbReference>
<feature type="compositionally biased region" description="Basic and acidic residues" evidence="1">
    <location>
        <begin position="273"/>
        <end position="285"/>
    </location>
</feature>
<keyword evidence="2" id="KW-0812">Transmembrane</keyword>
<name>A0ABZ1LAH8_9ACTN</name>
<evidence type="ECO:0000313" key="3">
    <source>
        <dbReference type="EMBL" id="WTR70601.1"/>
    </source>
</evidence>